<keyword evidence="3" id="KW-1185">Reference proteome</keyword>
<accession>A0A3N4JD47</accession>
<organism evidence="2 3">
    <name type="scientific">Choiromyces venosus 120613-1</name>
    <dbReference type="NCBI Taxonomy" id="1336337"/>
    <lineage>
        <taxon>Eukaryota</taxon>
        <taxon>Fungi</taxon>
        <taxon>Dikarya</taxon>
        <taxon>Ascomycota</taxon>
        <taxon>Pezizomycotina</taxon>
        <taxon>Pezizomycetes</taxon>
        <taxon>Pezizales</taxon>
        <taxon>Tuberaceae</taxon>
        <taxon>Choiromyces</taxon>
    </lineage>
</organism>
<feature type="transmembrane region" description="Helical" evidence="1">
    <location>
        <begin position="21"/>
        <end position="39"/>
    </location>
</feature>
<proteinExistence type="predicted"/>
<dbReference type="Proteomes" id="UP000276215">
    <property type="component" value="Unassembled WGS sequence"/>
</dbReference>
<evidence type="ECO:0000256" key="1">
    <source>
        <dbReference type="SAM" id="Phobius"/>
    </source>
</evidence>
<dbReference type="AlphaFoldDB" id="A0A3N4JD47"/>
<gene>
    <name evidence="2" type="ORF">L873DRAFT_1698707</name>
</gene>
<protein>
    <submittedName>
        <fullName evidence="2">Uncharacterized protein</fullName>
    </submittedName>
</protein>
<name>A0A3N4JD47_9PEZI</name>
<evidence type="ECO:0000313" key="3">
    <source>
        <dbReference type="Proteomes" id="UP000276215"/>
    </source>
</evidence>
<evidence type="ECO:0000313" key="2">
    <source>
        <dbReference type="EMBL" id="RPA95207.1"/>
    </source>
</evidence>
<keyword evidence="1" id="KW-1133">Transmembrane helix</keyword>
<feature type="non-terminal residue" evidence="2">
    <location>
        <position position="1"/>
    </location>
</feature>
<dbReference type="EMBL" id="ML120428">
    <property type="protein sequence ID" value="RPA95207.1"/>
    <property type="molecule type" value="Genomic_DNA"/>
</dbReference>
<sequence length="63" mass="7144">YYSRYKKIHSIKFQIIIAPDGLIIYLFSTFLYCVIHLLYSPLSEVFVIALLSNGTSLNATSPS</sequence>
<keyword evidence="1" id="KW-0472">Membrane</keyword>
<reference evidence="2 3" key="1">
    <citation type="journal article" date="2018" name="Nat. Ecol. Evol.">
        <title>Pezizomycetes genomes reveal the molecular basis of ectomycorrhizal truffle lifestyle.</title>
        <authorList>
            <person name="Murat C."/>
            <person name="Payen T."/>
            <person name="Noel B."/>
            <person name="Kuo A."/>
            <person name="Morin E."/>
            <person name="Chen J."/>
            <person name="Kohler A."/>
            <person name="Krizsan K."/>
            <person name="Balestrini R."/>
            <person name="Da Silva C."/>
            <person name="Montanini B."/>
            <person name="Hainaut M."/>
            <person name="Levati E."/>
            <person name="Barry K.W."/>
            <person name="Belfiori B."/>
            <person name="Cichocki N."/>
            <person name="Clum A."/>
            <person name="Dockter R.B."/>
            <person name="Fauchery L."/>
            <person name="Guy J."/>
            <person name="Iotti M."/>
            <person name="Le Tacon F."/>
            <person name="Lindquist E.A."/>
            <person name="Lipzen A."/>
            <person name="Malagnac F."/>
            <person name="Mello A."/>
            <person name="Molinier V."/>
            <person name="Miyauchi S."/>
            <person name="Poulain J."/>
            <person name="Riccioni C."/>
            <person name="Rubini A."/>
            <person name="Sitrit Y."/>
            <person name="Splivallo R."/>
            <person name="Traeger S."/>
            <person name="Wang M."/>
            <person name="Zifcakova L."/>
            <person name="Wipf D."/>
            <person name="Zambonelli A."/>
            <person name="Paolocci F."/>
            <person name="Nowrousian M."/>
            <person name="Ottonello S."/>
            <person name="Baldrian P."/>
            <person name="Spatafora J.W."/>
            <person name="Henrissat B."/>
            <person name="Nagy L.G."/>
            <person name="Aury J.M."/>
            <person name="Wincker P."/>
            <person name="Grigoriev I.V."/>
            <person name="Bonfante P."/>
            <person name="Martin F.M."/>
        </authorList>
    </citation>
    <scope>NUCLEOTIDE SEQUENCE [LARGE SCALE GENOMIC DNA]</scope>
    <source>
        <strain evidence="2 3">120613-1</strain>
    </source>
</reference>
<keyword evidence="1" id="KW-0812">Transmembrane</keyword>